<feature type="domain" description="GEVED" evidence="3">
    <location>
        <begin position="1506"/>
        <end position="1584"/>
    </location>
</feature>
<feature type="region of interest" description="Disordered" evidence="1">
    <location>
        <begin position="2003"/>
        <end position="2024"/>
    </location>
</feature>
<feature type="domain" description="GEVED" evidence="3">
    <location>
        <begin position="2058"/>
        <end position="2143"/>
    </location>
</feature>
<feature type="region of interest" description="Disordered" evidence="1">
    <location>
        <begin position="2181"/>
        <end position="2204"/>
    </location>
</feature>
<feature type="region of interest" description="Disordered" evidence="1">
    <location>
        <begin position="3700"/>
        <end position="3719"/>
    </location>
</feature>
<feature type="signal peptide" evidence="2">
    <location>
        <begin position="1"/>
        <end position="27"/>
    </location>
</feature>
<feature type="domain" description="GEVED" evidence="3">
    <location>
        <begin position="2620"/>
        <end position="2709"/>
    </location>
</feature>
<feature type="domain" description="GEVED" evidence="3">
    <location>
        <begin position="5000"/>
        <end position="5079"/>
    </location>
</feature>
<reference evidence="5" key="1">
    <citation type="submission" date="2017-06" db="EMBL/GenBank/DDBJ databases">
        <authorList>
            <person name="Rodrigo-Torres L."/>
            <person name="Arahal R. D."/>
            <person name="Lucena T."/>
        </authorList>
    </citation>
    <scope>NUCLEOTIDE SEQUENCE [LARGE SCALE GENOMIC DNA]</scope>
    <source>
        <strain evidence="5">type strain: CECT 9192</strain>
    </source>
</reference>
<dbReference type="Proteomes" id="UP000196485">
    <property type="component" value="Unassembled WGS sequence"/>
</dbReference>
<feature type="region of interest" description="Disordered" evidence="1">
    <location>
        <begin position="2381"/>
        <end position="2413"/>
    </location>
</feature>
<feature type="compositionally biased region" description="Polar residues" evidence="1">
    <location>
        <begin position="3307"/>
        <end position="3320"/>
    </location>
</feature>
<sequence>MKKNISSICCKLFILITIYLFSTVLHAQQCSSGISVSNGEYYFDGDDQPGTTGWGARNLTVNPSGLTGGTGTGGRIIVNSTWGWNNGNQWTNRNDATEAINITLTINGVTYARLTTPSNSQNTATLSALNGATFTSGGGNVNVNPFGQYTHNAQLLLPNSVTTIFSVQIAGTETPFQGSGGFLGIGAQAAAGDDGGIRVNSILQCGFEATDAPSSYGIARHNRDLIANNLRLGANVSYESANLSSTLADRDSFDDGISGFPQNMIDPVTGAISLTAMVTNGTGSSSQLAGWIDWDQDNAFQADEGITITVPAAGSSNAECTNTGGNDFSCTLNFIVATADRTNSGYFYSRFRLSTASLTTSTISTTVTGGEVEDYRFCIGCFDISGSIFIDENGDSNVTGDSLTTHQPWVHLYRDDDNDGVPSAGDVLVTQQLAINGSYSFTTLPLATYFVAVAPPKLSGALAEQTYAASNTYANAFCDANGDGAVGDTPRTTSGACYSGIDGDRADATSNSTTREHITKVDLSFASGNQANVDFGFSYNVVTNTDNSGQGSFYQFIRNANTLSGANSMRFVPTVPANDSDGSADWWVITPTSNLTTITGTNGAETTIDGTAYSHSDGTTVVDANPGNYSEIQTVGSSDGCSVETIPALAKPELQIDRPVNSSAYNSELLVVNADNTTVRNVSLTGGSLGINVYSGGISGSLFENNLIGIDPAGNDKVIGQDNCGTSTGCAGIAIANPSNASLISTTGIIQNNAIKTAHNNISFGNLNGQTSTDHWLVKHNQLLGTTSTSISYDYHNIYIRYGIPAYLDVIGNILRDATGDGIYQLGTSNVALNQTFTSNDIQHAAAAGIHMTSGHTDIITCNVIHNNGGAGVAIDGNTNVDGYLITKNSFSGNTLNAIDLHRGTTGQGVSLNSDDCNTDGTGGANNNLARPEIDYAFLTGSSLRVIGNYCGTGTFTLEIYKASSGIGDTGSDGKDAGEGLLYLGEVMGLTGGSLDQTLTVSGLAVGDDITVIVHRTNDGGLGVVQDTSEFSANTLVDTLNKDWGDAPDSSSGTDVNDYQTLRENNGASHVIKDSNNDDTPDVVLGAIVDADFDGFNTLNALGDNNDNSNDEEGTVAEGYYVINRSKTISVTITKDPTLATATFHLHGWFDWNRDGDWLDANEHVINESAVAPGTNDYTFIVPQTAVLGVTYARFRVCSIGDCNTPTGPSIDGEVEDYSDINISLDFGDAPDNGIGVGPNDYRTLEIDDGPRHETTDDLYLGSTVDTEINGLQNLTATGDNSTNVNDEDSLTLAPLTTLTTTYNATAVTTNTTGSDAYVYAWLDLDRNGRFDRDELVSNGAGTGGAVVVANGETSKTLTWSGISGLTNNTALYLRVRIVDTLLTDTATGSDEDPRSFGIQTSGEVEDYRLQVADQDFGDLNDSFTTLALSGGPYHGLGNINNLHIGSNNIDTEADGQPSAGANGDDDNNANDENAFDVTPAPILALTASEYVITVPVRNNSGGDVNLSAWLDWDNNGQFEAEEYATTVVPNGTVVGNPVTLTFTGITAANVSTVALRLRLSTDSLANTAWGGGASDGEVEDHYIPVGDFDFGDAHDAIVGSAGGSSDYRSRLVDNGPYHGIANTLYLGQAAPDADPDARPSTGTSYANGDDDTERDDEDGVNFVPLSLTHPTYTARATVNNTTGTTATIHAWIDWDQNGQFEQDEYTSASVANNTTGTVDLVWTTFTGRITGWTVSRVRITTDNLTNSAGATNLEDTRSLGLASNGEVEDYRVYIGEHDTGDAPNSYLTLTLDGGPCHALTATNSLYLGSTLFDNNLDGQPTANAMGDDIDGVDDEDGIADNLPLLLTSSATYSINVKHNNSSGSAATLIAWLDKNQNNTFEADEVFDGFSVNNVANNTNALTTGQTLTWSGLSGQTQGTMALRIRYSTKAFSANDWGGPAPDGEVEDYMVFVGRFDFGDASDDATGATSTNNYRTRLADNGPYHGINNDLYIGLKVPDAEADSHNSSGTAMANGDDDDINGDDEDGVQILPLDNSPIPASYHTKVLVTNNTGSEATLHGWIDWNLNGRFDGDEHTSLVIPNSTLAQTVDLTWTSFTGIAEGKTVARFRLTTDDLTNGAATTNLEDTRSLNGASDGEVEDHHLYIGNQDMGDAEDSFQTLADSLGPFHGQSLYTSLFLGPVPTNEGDADGQPTAAALGDDDDDGLDDEQGINQPLAFISTTDNTFDINVKLQNTTTSNATLIAWLDKNQDGAFTADEVVNTVNGSPWSVNNISSSSSYITDGTAIALHWSGLSGLRSGVMTLRVRLSTDPLTASQWGGQAIDGEVEDYVIYVGDFDFGDASDSGAGGASASNYRTALGDSGPYHGITEKLFMGIQAPDAEVDANTSSGVGQANGDDDTDRDDEDGAYLLPLDNSPESNTYVAQVTVTNETGQIATLHGWVDWDGNGRFDGDEYVSLPVPNGTTGDVLELTWTAPYPSIISGDVVVRLRLTTDTLINSAAASPTQEDTRSLNGASNGEVEDHSLYIGNYDLGDAPDSYLTLAISRGPYHPQRDFSTLYLGTIGVNEGDTDGQPSTDARGDDDDGLDDEQAIVQPLAIVSPSITTYSIPVRLNNSTTDPATVVAWLDTNQDGFFSADEVVDTIDGAAFAVNNVPAGTNAATNATALSFVWNGLTGLTSGQMALRIRISNDPLTAEQWFGRAYNGEVEDYMVYLGDFDFGDAPDTSLSMALNDYQTLLANNGPRHLIIDNLYIGKQPDIDDGTLQNATATADDITDNDDEDGFTFPPLTAGMTDYKISVMITNTTGSDASLVTWIDFNQNGDFEPDEGQIVIVPHGAVDAMGEIEWQNISGLANGTTLILRSRLLPQLVSQMSQVSAIGAELGGEVEDHRINVGKQDMGDAPETYGTDPLNNGPHHLIINANDLYLGSNNIDENTTVAASANAQGDDLAGVDDEDGVTEPLLPIPTDGSHYELILNVRNTTGGDAYLVAWVDANRNGQFEPLEGRVDTIINTQNGNYTYAFDSNQLAYLTPGISYIRFRLSTDPLTVTDTGGFASDGEVEDHLVMIGGADLGDLPDANASTTANNYQTNLINNGPYHNTATLPTLYLGNVAPDLDGDSPQSNDAQGDDNNGSAPDDEDGLANSVMPVLPINTSYKANVVVTNDASRNAYLYAWIDWNRNGDFEADEITQHGFIDSTGNALAITDGALLIPANSGDVAYRLDWNNNVATANNQTYGLRLRLTTDLLVDDVSTAAFDARSLGAANDGEVEDYFLTAKNSDLGDAADSYQTSTGRNGPLHAYVSNLYLGTSNIDNDPNVTPSLASNSDDETNADDENGLIQPLSFIATTATTYSVDVAVYNQSGSAATLVAWLDKNQDGAFSTDEVVDDLNVASGGVPFSNNPFGGDNYPSGNDNRTNKVTLQWNGLTGLTQGTMTLRIRVANTTLTESDWFGFAAGGEVEDYTVYVGSYDFGDAEDGQAGTATGAGDYRTTFNDEGPYHGISTDLFMGTNATDAEADAYPSSATAKADGDDDNGSTPDDEDAVIFTALDNSPKPSSYSTTVKVTNNTANQANLYGWIDFDRNGRFDADEVATLAIPASTIAADITLTWATIPNISAGDTLTRFRLTTDTLVHTGAATDEDHRSLGGASDGEVEDHELYIGNYDGGDAPESYQTSPATGGPAHRYNTQLYLGTNNIDAEEAVGSIGADNDDNSGDDENGLTFSTANDGDSSYQLTADVYNNTGADAKLVVWVDWDRSGTFDVGEATVVDNLPSNATVTPTTVNWSGISPTLTPGDYYVRARLMASTEPIDGTTPGGIANSGEVEDHIFNVKYTTEIISGLCENANPILAAQGGFDVEQFEHVGTTTSIDWVTHNYLSSERIVSAKSVLRDGTLGIKFLSNAANHIELGINQPSYTNNLYTNVQFYNGYDASNNPNANVTRYRLVMPEDGTITVNSLKSGDEDAVLVISGVTTLGPILYYGSNRTADLSGTFTFNQNDTIDFIYRNTTPTNYMGTADFTIKFNCKLDYGDAPTGYPVLDADDGARHVIEGLEGEIDNLTLGNTKDIDLDGQPEVNALGDDNDAEGDDETLVIPANITAGSAESIDFVVAGGSGFINVWIDADIDNSFTTDGEHVLQDVAVAAGSNPLDVIAPYLGSSGNTFMRVRLCSIANHCNTPTGLAGSGEVEDYQFNLLPAENGFGIANCDNHAELTQVWWVNGAPRTIIDFTNLSSGYPTITNANGTNMATGNGGTEGTVTITDPLNGEVIVYGDGRGVFNGSTNTAIALPFTTGASADFPITVTPRPGNDLNQFYVFGNNFNTINAGDLDFGTSSIINRGAIQTNSALESQLVVPHGNRNDSWLLTMTRNGQLQAFPLTAGGIGFTPVISTIPNGSGPSTNKGAMDYSPVTGKLAIARDGISRLFIGDFNPNTGEFINVTSVTTGIARVGSSPRFSPDGKRVFFENGSGGDNGPLTYYDFDSDTVTAVTGMPGNVQSIKFGPDGRLYAWRGTNLDVIENWDTTPTYTTSLTMPGSIGVESLPEVYAYCNYVGGTVTINDFGDAPDLTTQTEQGDYRTTAVNNGAEHISTFTDVYLGQLAPDSDDGTLQNITATQDDINGDADEDGLQLVPLVASATNYQATVTVTNNSGNNAYLYAWIDWDNNGKFDKDEAIVTNKITINDGTNLATQTLTWAILPELTNTDSFYIRVRIMYEDLADTAIGDAEDPRSYGSVSGGEVEDYQLVVETVDFGDAPASYDTLNAFHSPSSTLFLGEHAADIEATITPDLLAISDDDNASPDDEDGVNVLLPVPLDATEYRVVVEASNLSLTTDATLWGWIDWDLDGAFDATEAQQLLVTPATINGQYTLTWNGLSGLTPGVSYLRLRLTTDPLTAADWSGAANDGEIEDHKLVIGLFDFGDAPESYGTDRIDLTGEGSGPMHPISSTIFLGTTETDEEGEGFVDGIDNYGTAVDDNFAFNNDEDGVTIPTIISAQPGDTVALTIHVQTDVAAKVHGWLDFNGNGVFDNATEAATAIPLTSADDNTDKALNFTVPDDVKEGISYLRVRICADTLACDTPHGLAGDGEVEDHQVTLEVQYDYGDAPEGTGYQTRFLSGGPRHALGNSTISLGAVLGDVDTDGFGDGTDTNGNATDDDIKGVSPSDEDGITKSFPYIYDLGSDLAFTVDCNDHDGTTDLTATVYAWVDFNLDGDFTDAGEFTFQACTDTSNTSMGSAALTFTGYATPTSGTSILRMRITTDVLTQTDVNKSASNGEIEDFELYLYQVSELDGGDAPDSYLVEYSEDGPAHVFSSVMYLGTNNVDGENSAASATATSDDNDATNDEQGITLPQLLLGGVSYTATAKVFNKTGNNAILLAWLDSNRNGNFEASEAISPITIPTGNSITSHPLEWTGLSPIGYGTYNLRVRVAPESDGLTSADSGGFASNGEVEDHQLTVYECTVSESPDPVDLTLGYSSGQMPIDAQINQGVIVQRGSMTPPYTDTGIGVGVITHPTLPFPNSDGKMFYDGYPTSFTMVYPDGSPRTAMSVAVFGDTYTGGGAISGVALDVNNNVVASGSFGDNGGPFTLTSSTTPIHRVIYSAESAAKDGFRVGLISDCAVAVARDYGDAPDSAAGTVNTDYNTTKSDTGASHALYDSDNDDQVDITLGTAWDIDDGTLQNRLATADDNQGSPNDEDGVLYAVTMKPSDVETIQITTTVDSGTDLSGLEVYAWIDWNRDGDWDDTNEQVVATTTATPNATESYSVTVPTDASLGYTYMRVRVCSNVGCNSPIGEVSNGEVEDYRIFVSDLNLDNTCDSFLVTKSSNSGASFEYTQVEPLNSAFDFNDIKTGITDFPELNSLAFDRITGMVYATYINSNNNVAIVVTDKQGTSFIPRGEITSDGSYNLSNINGSGAQSYSVDDVFTNAIGSPNTGTLSTNGEQYYITNTSWNGVVIVNLADLTFSIKPLPTELLTGTQQRIGPDWAVSYHDGLLYGADLTGNQNAGTPKLYQYDISSDTVISSDLDFGGRKPPNFSSGAVATDDSTHLYLLTNGGDHDTNGDGSYDLFNRIGMYRINLVSGFTTFVDSGSDVSLQFNDAAGCLLSIDYGDAPIDYGSAGHENRDPSMSGTPDLILGLLWDPDLSDRYSADATGDDLSGLDDEDGVDMPADLIVATATPLPITVTGMSGYLSIFADLDGDLSFSTSAAETVLNDYLITPGTTNVSILLDAAASGGYNGDSFIRFRLCETENSCNTPTGMVDNGEVEDYMFNLINQIVLNGTVFEDNGQSGGVAHDGLQDGSERGLANFVVKAIYKGTGISGYVTDQLITSTVTNGAGKYTLVIPVELSDEEIELQVVSQAAWVDISEIDTTEVSLGLHDKVTNVSNTDSKMLIEASAGDFLENLDFGKVSVPTLEPDNYTETEPGLPVVFSHKFNVNTSGDVSFTITNQQASPSGYPWSEVLYFDANCNGEIDAGVDGFVINPTAVSADATTQVCVLVKVMVPANVPLHAVYNYQLNADMAFANTTETRQVSDVDTIKVSFSGAGELEIEKTVQNITTSDGESRSNQAKPGDVLEYKIYFINNGSGPIDTIKLFDAIPEYTELAEVLNCTSPATLLPSSIVSCNVQAVDDTNAVGYEGGIEWQLGGTLAPAESGYVTYRVKVK</sequence>
<feature type="domain" description="GEVED" evidence="3">
    <location>
        <begin position="3363"/>
        <end position="3459"/>
    </location>
</feature>
<name>A0A1Y6KYY2_9GAMM</name>
<feature type="domain" description="GEVED" evidence="3">
    <location>
        <begin position="3742"/>
        <end position="3823"/>
    </location>
</feature>
<feature type="domain" description="GEVED" evidence="3">
    <location>
        <begin position="1318"/>
        <end position="1410"/>
    </location>
</feature>
<feature type="domain" description="GEVED" evidence="3">
    <location>
        <begin position="1689"/>
        <end position="1773"/>
    </location>
</feature>
<gene>
    <name evidence="4" type="ORF">PAQU9191_02685</name>
</gene>
<dbReference type="SUPFAM" id="SSF82171">
    <property type="entry name" value="DPP6 N-terminal domain-like"/>
    <property type="match status" value="1"/>
</dbReference>
<feature type="domain" description="GEVED" evidence="3">
    <location>
        <begin position="5712"/>
        <end position="5787"/>
    </location>
</feature>
<evidence type="ECO:0000256" key="1">
    <source>
        <dbReference type="SAM" id="MobiDB-lite"/>
    </source>
</evidence>
<dbReference type="SMART" id="SM00710">
    <property type="entry name" value="PbH1"/>
    <property type="match status" value="8"/>
</dbReference>
<feature type="domain" description="GEVED" evidence="3">
    <location>
        <begin position="2809"/>
        <end position="2889"/>
    </location>
</feature>
<feature type="domain" description="GEVED" evidence="3">
    <location>
        <begin position="2436"/>
        <end position="2523"/>
    </location>
</feature>
<feature type="region of interest" description="Disordered" evidence="1">
    <location>
        <begin position="5129"/>
        <end position="5148"/>
    </location>
</feature>
<dbReference type="Pfam" id="PF20009">
    <property type="entry name" value="GEVED"/>
    <property type="match status" value="24"/>
</dbReference>
<feature type="domain" description="GEVED" evidence="3">
    <location>
        <begin position="288"/>
        <end position="377"/>
    </location>
</feature>
<feature type="region of interest" description="Disordered" evidence="1">
    <location>
        <begin position="3105"/>
        <end position="3140"/>
    </location>
</feature>
<feature type="compositionally biased region" description="Polar residues" evidence="1">
    <location>
        <begin position="3115"/>
        <end position="3129"/>
    </location>
</feature>
<feature type="compositionally biased region" description="Acidic residues" evidence="1">
    <location>
        <begin position="2394"/>
        <end position="2405"/>
    </location>
</feature>
<accession>A0A1Y6KYY2</accession>
<feature type="region of interest" description="Disordered" evidence="1">
    <location>
        <begin position="5614"/>
        <end position="5641"/>
    </location>
</feature>
<feature type="region of interest" description="Disordered" evidence="1">
    <location>
        <begin position="1448"/>
        <end position="1474"/>
    </location>
</feature>
<protein>
    <recommendedName>
        <fullName evidence="3">GEVED domain-containing protein</fullName>
    </recommendedName>
</protein>
<evidence type="ECO:0000259" key="3">
    <source>
        <dbReference type="Pfam" id="PF20009"/>
    </source>
</evidence>
<feature type="compositionally biased region" description="Acidic residues" evidence="1">
    <location>
        <begin position="3702"/>
        <end position="3712"/>
    </location>
</feature>
<feature type="domain" description="GEVED" evidence="3">
    <location>
        <begin position="6170"/>
        <end position="6251"/>
    </location>
</feature>
<dbReference type="InterPro" id="IPR006626">
    <property type="entry name" value="PbH1"/>
</dbReference>
<evidence type="ECO:0000313" key="4">
    <source>
        <dbReference type="EMBL" id="SMY17379.1"/>
    </source>
</evidence>
<feature type="domain" description="GEVED" evidence="3">
    <location>
        <begin position="3567"/>
        <end position="3652"/>
    </location>
</feature>
<feature type="compositionally biased region" description="Acidic residues" evidence="1">
    <location>
        <begin position="3524"/>
        <end position="3535"/>
    </location>
</feature>
<feature type="domain" description="GEVED" evidence="3">
    <location>
        <begin position="4108"/>
        <end position="4184"/>
    </location>
</feature>
<proteinExistence type="predicted"/>
<dbReference type="InterPro" id="IPR013783">
    <property type="entry name" value="Ig-like_fold"/>
</dbReference>
<feature type="domain" description="GEVED" evidence="3">
    <location>
        <begin position="2983"/>
        <end position="3061"/>
    </location>
</feature>
<feature type="domain" description="GEVED" evidence="3">
    <location>
        <begin position="3166"/>
        <end position="3270"/>
    </location>
</feature>
<feature type="compositionally biased region" description="Acidic residues" evidence="1">
    <location>
        <begin position="2015"/>
        <end position="2024"/>
    </location>
</feature>
<feature type="domain" description="GEVED" evidence="3">
    <location>
        <begin position="5361"/>
        <end position="5439"/>
    </location>
</feature>
<feature type="region of interest" description="Disordered" evidence="1">
    <location>
        <begin position="3515"/>
        <end position="3535"/>
    </location>
</feature>
<organism evidence="4 5">
    <name type="scientific">Photobacterium aquimaris</name>
    <dbReference type="NCBI Taxonomy" id="512643"/>
    <lineage>
        <taxon>Bacteria</taxon>
        <taxon>Pseudomonadati</taxon>
        <taxon>Pseudomonadota</taxon>
        <taxon>Gammaproteobacteria</taxon>
        <taxon>Vibrionales</taxon>
        <taxon>Vibrionaceae</taxon>
        <taxon>Photobacterium</taxon>
    </lineage>
</organism>
<feature type="compositionally biased region" description="Polar residues" evidence="1">
    <location>
        <begin position="5618"/>
        <end position="5632"/>
    </location>
</feature>
<evidence type="ECO:0000313" key="5">
    <source>
        <dbReference type="Proteomes" id="UP000196485"/>
    </source>
</evidence>
<feature type="chain" id="PRO_5012079861" description="GEVED domain-containing protein" evidence="2">
    <location>
        <begin position="28"/>
        <end position="6643"/>
    </location>
</feature>
<feature type="region of interest" description="Disordered" evidence="1">
    <location>
        <begin position="1630"/>
        <end position="1660"/>
    </location>
</feature>
<feature type="domain" description="GEVED" evidence="3">
    <location>
        <begin position="4642"/>
        <end position="4731"/>
    </location>
</feature>
<keyword evidence="2" id="KW-0732">Signal</keyword>
<feature type="domain" description="GEVED" evidence="3">
    <location>
        <begin position="1869"/>
        <end position="1951"/>
    </location>
</feature>
<keyword evidence="5" id="KW-1185">Reference proteome</keyword>
<feature type="region of interest" description="Disordered" evidence="1">
    <location>
        <begin position="3307"/>
        <end position="3327"/>
    </location>
</feature>
<evidence type="ECO:0000256" key="2">
    <source>
        <dbReference type="SAM" id="SignalP"/>
    </source>
</evidence>
<feature type="domain" description="GEVED" evidence="3">
    <location>
        <begin position="4822"/>
        <end position="4898"/>
    </location>
</feature>
<feature type="domain" description="GEVED" evidence="3">
    <location>
        <begin position="2241"/>
        <end position="2330"/>
    </location>
</feature>
<feature type="domain" description="GEVED" evidence="3">
    <location>
        <begin position="5186"/>
        <end position="5264"/>
    </location>
</feature>
<dbReference type="EMBL" id="FYAH01000005">
    <property type="protein sequence ID" value="SMY17379.1"/>
    <property type="molecule type" value="Genomic_DNA"/>
</dbReference>
<dbReference type="InterPro" id="IPR045474">
    <property type="entry name" value="GEVED"/>
</dbReference>
<feature type="compositionally biased region" description="Acidic residues" evidence="1">
    <location>
        <begin position="1649"/>
        <end position="1660"/>
    </location>
</feature>
<feature type="domain" description="GEVED" evidence="3">
    <location>
        <begin position="1146"/>
        <end position="1219"/>
    </location>
</feature>
<feature type="region of interest" description="Disordered" evidence="1">
    <location>
        <begin position="2564"/>
        <end position="2585"/>
    </location>
</feature>
<dbReference type="Gene3D" id="2.60.40.10">
    <property type="entry name" value="Immunoglobulins"/>
    <property type="match status" value="1"/>
</dbReference>